<feature type="domain" description="J" evidence="1">
    <location>
        <begin position="6"/>
        <end position="67"/>
    </location>
</feature>
<protein>
    <recommendedName>
        <fullName evidence="1">J domain-containing protein</fullName>
    </recommendedName>
</protein>
<evidence type="ECO:0000313" key="3">
    <source>
        <dbReference type="Proteomes" id="UP000013827"/>
    </source>
</evidence>
<dbReference type="SUPFAM" id="SSF46565">
    <property type="entry name" value="Chaperone J-domain"/>
    <property type="match status" value="1"/>
</dbReference>
<dbReference type="EnsemblProtists" id="EOD22175">
    <property type="protein sequence ID" value="EOD22175"/>
    <property type="gene ID" value="EMIHUDRAFT_65090"/>
</dbReference>
<dbReference type="KEGG" id="ehx:EMIHUDRAFT_77114"/>
<name>A0A0D3IBV0_EMIH1</name>
<dbReference type="Pfam" id="PF00226">
    <property type="entry name" value="DnaJ"/>
    <property type="match status" value="1"/>
</dbReference>
<dbReference type="PRINTS" id="PR00625">
    <property type="entry name" value="JDOMAIN"/>
</dbReference>
<dbReference type="RefSeq" id="XP_005761164.1">
    <property type="nucleotide sequence ID" value="XM_005761107.1"/>
</dbReference>
<reference evidence="2" key="2">
    <citation type="submission" date="2024-10" db="UniProtKB">
        <authorList>
            <consortium name="EnsemblProtists"/>
        </authorList>
    </citation>
    <scope>IDENTIFICATION</scope>
</reference>
<reference evidence="3" key="1">
    <citation type="journal article" date="2013" name="Nature">
        <title>Pan genome of the phytoplankton Emiliania underpins its global distribution.</title>
        <authorList>
            <person name="Read B.A."/>
            <person name="Kegel J."/>
            <person name="Klute M.J."/>
            <person name="Kuo A."/>
            <person name="Lefebvre S.C."/>
            <person name="Maumus F."/>
            <person name="Mayer C."/>
            <person name="Miller J."/>
            <person name="Monier A."/>
            <person name="Salamov A."/>
            <person name="Young J."/>
            <person name="Aguilar M."/>
            <person name="Claverie J.M."/>
            <person name="Frickenhaus S."/>
            <person name="Gonzalez K."/>
            <person name="Herman E.K."/>
            <person name="Lin Y.C."/>
            <person name="Napier J."/>
            <person name="Ogata H."/>
            <person name="Sarno A.F."/>
            <person name="Shmutz J."/>
            <person name="Schroeder D."/>
            <person name="de Vargas C."/>
            <person name="Verret F."/>
            <person name="von Dassow P."/>
            <person name="Valentin K."/>
            <person name="Van de Peer Y."/>
            <person name="Wheeler G."/>
            <person name="Dacks J.B."/>
            <person name="Delwiche C.F."/>
            <person name="Dyhrman S.T."/>
            <person name="Glockner G."/>
            <person name="John U."/>
            <person name="Richards T."/>
            <person name="Worden A.Z."/>
            <person name="Zhang X."/>
            <person name="Grigoriev I.V."/>
            <person name="Allen A.E."/>
            <person name="Bidle K."/>
            <person name="Borodovsky M."/>
            <person name="Bowler C."/>
            <person name="Brownlee C."/>
            <person name="Cock J.M."/>
            <person name="Elias M."/>
            <person name="Gladyshev V.N."/>
            <person name="Groth M."/>
            <person name="Guda C."/>
            <person name="Hadaegh A."/>
            <person name="Iglesias-Rodriguez M.D."/>
            <person name="Jenkins J."/>
            <person name="Jones B.M."/>
            <person name="Lawson T."/>
            <person name="Leese F."/>
            <person name="Lindquist E."/>
            <person name="Lobanov A."/>
            <person name="Lomsadze A."/>
            <person name="Malik S.B."/>
            <person name="Marsh M.E."/>
            <person name="Mackinder L."/>
            <person name="Mock T."/>
            <person name="Mueller-Roeber B."/>
            <person name="Pagarete A."/>
            <person name="Parker M."/>
            <person name="Probert I."/>
            <person name="Quesneville H."/>
            <person name="Raines C."/>
            <person name="Rensing S.A."/>
            <person name="Riano-Pachon D.M."/>
            <person name="Richier S."/>
            <person name="Rokitta S."/>
            <person name="Shiraiwa Y."/>
            <person name="Soanes D.M."/>
            <person name="van der Giezen M."/>
            <person name="Wahlund T.M."/>
            <person name="Williams B."/>
            <person name="Wilson W."/>
            <person name="Wolfe G."/>
            <person name="Wurch L.L."/>
        </authorList>
    </citation>
    <scope>NUCLEOTIDE SEQUENCE</scope>
</reference>
<dbReference type="RefSeq" id="XP_005774604.1">
    <property type="nucleotide sequence ID" value="XM_005774547.1"/>
</dbReference>
<sequence>MSQSPDLYERLQLAPSASADEVRKSYRRLALKHHPDKGGKPETFKSISEAYAVLSDTERRRMYDATGEAELA</sequence>
<dbReference type="PROSITE" id="PS00636">
    <property type="entry name" value="DNAJ_1"/>
    <property type="match status" value="1"/>
</dbReference>
<dbReference type="PaxDb" id="2903-EOD08735"/>
<dbReference type="InterPro" id="IPR001623">
    <property type="entry name" value="DnaJ_domain"/>
</dbReference>
<dbReference type="GeneID" id="17267722"/>
<evidence type="ECO:0000313" key="2">
    <source>
        <dbReference type="EnsemblProtists" id="EOD08735"/>
    </source>
</evidence>
<dbReference type="InterPro" id="IPR018253">
    <property type="entry name" value="DnaJ_domain_CS"/>
</dbReference>
<dbReference type="PANTHER" id="PTHR24074">
    <property type="entry name" value="CO-CHAPERONE PROTEIN DJLA"/>
    <property type="match status" value="1"/>
</dbReference>
<dbReference type="HOGENOM" id="CLU_017633_18_0_1"/>
<dbReference type="AlphaFoldDB" id="A0A0D3IBV0"/>
<dbReference type="Proteomes" id="UP000013827">
    <property type="component" value="Unassembled WGS sequence"/>
</dbReference>
<keyword evidence="3" id="KW-1185">Reference proteome</keyword>
<accession>A0A0D3IBV0</accession>
<dbReference type="GeneID" id="17254883"/>
<proteinExistence type="predicted"/>
<dbReference type="EnsemblProtists" id="EOD08735">
    <property type="protein sequence ID" value="EOD08735"/>
    <property type="gene ID" value="EMIHUDRAFT_77114"/>
</dbReference>
<organism evidence="2 3">
    <name type="scientific">Emiliania huxleyi (strain CCMP1516)</name>
    <dbReference type="NCBI Taxonomy" id="280463"/>
    <lineage>
        <taxon>Eukaryota</taxon>
        <taxon>Haptista</taxon>
        <taxon>Haptophyta</taxon>
        <taxon>Prymnesiophyceae</taxon>
        <taxon>Isochrysidales</taxon>
        <taxon>Noelaerhabdaceae</taxon>
        <taxon>Emiliania</taxon>
    </lineage>
</organism>
<dbReference type="InterPro" id="IPR036869">
    <property type="entry name" value="J_dom_sf"/>
</dbReference>
<dbReference type="KEGG" id="ehx:EMIHUDRAFT_65090"/>
<dbReference type="OMA" id="RRMYDAT"/>
<evidence type="ECO:0000259" key="1">
    <source>
        <dbReference type="PROSITE" id="PS50076"/>
    </source>
</evidence>
<dbReference type="PROSITE" id="PS50076">
    <property type="entry name" value="DNAJ_2"/>
    <property type="match status" value="1"/>
</dbReference>
<dbReference type="eggNOG" id="KOG0712">
    <property type="taxonomic scope" value="Eukaryota"/>
</dbReference>
<dbReference type="SMART" id="SM00271">
    <property type="entry name" value="DnaJ"/>
    <property type="match status" value="1"/>
</dbReference>
<dbReference type="STRING" id="2903.R1D287"/>
<dbReference type="InterPro" id="IPR050817">
    <property type="entry name" value="DjlA_DnaK_co-chaperone"/>
</dbReference>
<dbReference type="Gene3D" id="1.10.287.110">
    <property type="entry name" value="DnaJ domain"/>
    <property type="match status" value="1"/>
</dbReference>
<dbReference type="CDD" id="cd06257">
    <property type="entry name" value="DnaJ"/>
    <property type="match status" value="1"/>
</dbReference>